<name>A0A9P4N0Y7_9PLEO</name>
<reference evidence="1" key="1">
    <citation type="journal article" date="2020" name="Stud. Mycol.">
        <title>101 Dothideomycetes genomes: a test case for predicting lifestyles and emergence of pathogens.</title>
        <authorList>
            <person name="Haridas S."/>
            <person name="Albert R."/>
            <person name="Binder M."/>
            <person name="Bloem J."/>
            <person name="Labutti K."/>
            <person name="Salamov A."/>
            <person name="Andreopoulos B."/>
            <person name="Baker S."/>
            <person name="Barry K."/>
            <person name="Bills G."/>
            <person name="Bluhm B."/>
            <person name="Cannon C."/>
            <person name="Castanera R."/>
            <person name="Culley D."/>
            <person name="Daum C."/>
            <person name="Ezra D."/>
            <person name="Gonzalez J."/>
            <person name="Henrissat B."/>
            <person name="Kuo A."/>
            <person name="Liang C."/>
            <person name="Lipzen A."/>
            <person name="Lutzoni F."/>
            <person name="Magnuson J."/>
            <person name="Mondo S."/>
            <person name="Nolan M."/>
            <person name="Ohm R."/>
            <person name="Pangilinan J."/>
            <person name="Park H.-J."/>
            <person name="Ramirez L."/>
            <person name="Alfaro M."/>
            <person name="Sun H."/>
            <person name="Tritt A."/>
            <person name="Yoshinaga Y."/>
            <person name="Zwiers L.-H."/>
            <person name="Turgeon B."/>
            <person name="Goodwin S."/>
            <person name="Spatafora J."/>
            <person name="Crous P."/>
            <person name="Grigoriev I."/>
        </authorList>
    </citation>
    <scope>NUCLEOTIDE SEQUENCE</scope>
    <source>
        <strain evidence="1">ATCC 74209</strain>
    </source>
</reference>
<gene>
    <name evidence="1" type="ORF">GQ43DRAFT_438927</name>
</gene>
<organism evidence="1 2">
    <name type="scientific">Delitschia confertaspora ATCC 74209</name>
    <dbReference type="NCBI Taxonomy" id="1513339"/>
    <lineage>
        <taxon>Eukaryota</taxon>
        <taxon>Fungi</taxon>
        <taxon>Dikarya</taxon>
        <taxon>Ascomycota</taxon>
        <taxon>Pezizomycotina</taxon>
        <taxon>Dothideomycetes</taxon>
        <taxon>Pleosporomycetidae</taxon>
        <taxon>Pleosporales</taxon>
        <taxon>Delitschiaceae</taxon>
        <taxon>Delitschia</taxon>
    </lineage>
</organism>
<protein>
    <submittedName>
        <fullName evidence="1">Uncharacterized protein</fullName>
    </submittedName>
</protein>
<proteinExistence type="predicted"/>
<keyword evidence="2" id="KW-1185">Reference proteome</keyword>
<evidence type="ECO:0000313" key="1">
    <source>
        <dbReference type="EMBL" id="KAF2203285.1"/>
    </source>
</evidence>
<sequence length="141" mass="15963">MLPLVASRGKLFRFQAACSTGVKNISTFYTRRLHSGRYSIPRNQDSSASIPTVSIWLVCAYWIYRINSENRYSHLPYIPILHNQYICTTQSLDRVALAKKYYLGSICGITRISCVPWSNVAPSISTPQSTIRKDPSNNQNS</sequence>
<dbReference type="AlphaFoldDB" id="A0A9P4N0Y7"/>
<accession>A0A9P4N0Y7</accession>
<evidence type="ECO:0000313" key="2">
    <source>
        <dbReference type="Proteomes" id="UP000799536"/>
    </source>
</evidence>
<comment type="caution">
    <text evidence="1">The sequence shown here is derived from an EMBL/GenBank/DDBJ whole genome shotgun (WGS) entry which is preliminary data.</text>
</comment>
<dbReference type="Proteomes" id="UP000799536">
    <property type="component" value="Unassembled WGS sequence"/>
</dbReference>
<dbReference type="EMBL" id="ML993907">
    <property type="protein sequence ID" value="KAF2203285.1"/>
    <property type="molecule type" value="Genomic_DNA"/>
</dbReference>